<keyword evidence="2" id="KW-1185">Reference proteome</keyword>
<dbReference type="OrthoDB" id="7728363at2"/>
<proteinExistence type="predicted"/>
<evidence type="ECO:0000313" key="1">
    <source>
        <dbReference type="EMBL" id="CUH39945.1"/>
    </source>
</evidence>
<name>A0A0M7BEZ0_9RHOB</name>
<dbReference type="RefSeq" id="WP_055664070.1">
    <property type="nucleotide sequence ID" value="NZ_CYPR01000177.1"/>
</dbReference>
<dbReference type="EMBL" id="CYPR01000177">
    <property type="protein sequence ID" value="CUH39945.1"/>
    <property type="molecule type" value="Genomic_DNA"/>
</dbReference>
<gene>
    <name evidence="1" type="ORF">JSE7799_02673</name>
</gene>
<dbReference type="AlphaFoldDB" id="A0A0M7BEZ0"/>
<reference evidence="1 2" key="1">
    <citation type="submission" date="2015-09" db="EMBL/GenBank/DDBJ databases">
        <authorList>
            <person name="Jackson K.R."/>
            <person name="Lunt B.L."/>
            <person name="Fisher J.N.B."/>
            <person name="Gardner A.V."/>
            <person name="Bailey M.E."/>
            <person name="Deus L.M."/>
            <person name="Earl A.S."/>
            <person name="Gibby P.D."/>
            <person name="Hartmann K.A."/>
            <person name="Liu J.E."/>
            <person name="Manci A.M."/>
            <person name="Nielsen D.A."/>
            <person name="Solomon M.B."/>
            <person name="Breakwell D.P."/>
            <person name="Burnett S.H."/>
            <person name="Grose J.H."/>
        </authorList>
    </citation>
    <scope>NUCLEOTIDE SEQUENCE [LARGE SCALE GENOMIC DNA]</scope>
    <source>
        <strain evidence="1 2">CECT 7799</strain>
    </source>
</reference>
<organism evidence="1 2">
    <name type="scientific">Jannaschia seosinensis</name>
    <dbReference type="NCBI Taxonomy" id="313367"/>
    <lineage>
        <taxon>Bacteria</taxon>
        <taxon>Pseudomonadati</taxon>
        <taxon>Pseudomonadota</taxon>
        <taxon>Alphaproteobacteria</taxon>
        <taxon>Rhodobacterales</taxon>
        <taxon>Roseobacteraceae</taxon>
        <taxon>Jannaschia</taxon>
    </lineage>
</organism>
<evidence type="ECO:0000313" key="2">
    <source>
        <dbReference type="Proteomes" id="UP000049455"/>
    </source>
</evidence>
<accession>A0A0M7BEZ0</accession>
<dbReference type="Proteomes" id="UP000049455">
    <property type="component" value="Unassembled WGS sequence"/>
</dbReference>
<sequence>MFDTDAFTFTKPLSALGDLRSFINEHADALLNAAALLGGQPGVRLARTALDGLASFATPSRSMMQAWGNLLDLLMLEHVHDPDRIESARFAGIDFGSPVVEEICLLADGLNARLEAYHDAMNEAAVAVTQQVAA</sequence>
<dbReference type="STRING" id="313367.JSE7799_02673"/>
<protein>
    <submittedName>
        <fullName evidence="1">Uncharacterized protein</fullName>
    </submittedName>
</protein>